<comment type="caution">
    <text evidence="1">The sequence shown here is derived from an EMBL/GenBank/DDBJ whole genome shotgun (WGS) entry which is preliminary data.</text>
</comment>
<protein>
    <submittedName>
        <fullName evidence="1">Uncharacterized protein</fullName>
    </submittedName>
</protein>
<organism evidence="1 2">
    <name type="scientific">Quercus suber</name>
    <name type="common">Cork oak</name>
    <dbReference type="NCBI Taxonomy" id="58331"/>
    <lineage>
        <taxon>Eukaryota</taxon>
        <taxon>Viridiplantae</taxon>
        <taxon>Streptophyta</taxon>
        <taxon>Embryophyta</taxon>
        <taxon>Tracheophyta</taxon>
        <taxon>Spermatophyta</taxon>
        <taxon>Magnoliopsida</taxon>
        <taxon>eudicotyledons</taxon>
        <taxon>Gunneridae</taxon>
        <taxon>Pentapetalae</taxon>
        <taxon>rosids</taxon>
        <taxon>fabids</taxon>
        <taxon>Fagales</taxon>
        <taxon>Fagaceae</taxon>
        <taxon>Quercus</taxon>
    </lineage>
</organism>
<gene>
    <name evidence="1" type="ORF">CFP56_021912</name>
</gene>
<name>A0AAW0KE06_QUESU</name>
<evidence type="ECO:0000313" key="1">
    <source>
        <dbReference type="EMBL" id="KAK7836903.1"/>
    </source>
</evidence>
<evidence type="ECO:0000313" key="2">
    <source>
        <dbReference type="Proteomes" id="UP000237347"/>
    </source>
</evidence>
<keyword evidence="2" id="KW-1185">Reference proteome</keyword>
<proteinExistence type="predicted"/>
<dbReference type="EMBL" id="PKMF04000341">
    <property type="protein sequence ID" value="KAK7836903.1"/>
    <property type="molecule type" value="Genomic_DNA"/>
</dbReference>
<accession>A0AAW0KE06</accession>
<reference evidence="1 2" key="1">
    <citation type="journal article" date="2018" name="Sci. Data">
        <title>The draft genome sequence of cork oak.</title>
        <authorList>
            <person name="Ramos A.M."/>
            <person name="Usie A."/>
            <person name="Barbosa P."/>
            <person name="Barros P.M."/>
            <person name="Capote T."/>
            <person name="Chaves I."/>
            <person name="Simoes F."/>
            <person name="Abreu I."/>
            <person name="Carrasquinho I."/>
            <person name="Faro C."/>
            <person name="Guimaraes J.B."/>
            <person name="Mendonca D."/>
            <person name="Nobrega F."/>
            <person name="Rodrigues L."/>
            <person name="Saibo N.J.M."/>
            <person name="Varela M.C."/>
            <person name="Egas C."/>
            <person name="Matos J."/>
            <person name="Miguel C.M."/>
            <person name="Oliveira M.M."/>
            <person name="Ricardo C.P."/>
            <person name="Goncalves S."/>
        </authorList>
    </citation>
    <scope>NUCLEOTIDE SEQUENCE [LARGE SCALE GENOMIC DNA]</scope>
    <source>
        <strain evidence="2">cv. HL8</strain>
    </source>
</reference>
<sequence length="117" mass="13693">MAELVHSAKNFMNAKDAIIAKKRKRVEKVETNTTRQSEQVRDTWSNPPTLQQVVMSFSEKAMWILWLHRNRIVFGNTRLQQILLDETLARAAKVAYFVSNGNQNTIRKKIQVRWLNP</sequence>
<dbReference type="Proteomes" id="UP000237347">
    <property type="component" value="Unassembled WGS sequence"/>
</dbReference>
<dbReference type="AlphaFoldDB" id="A0AAW0KE06"/>